<sequence>MITGGLLAALCWSAAASAGCAGLVTGKYVNLYTESYNDCTAKTTVHVYLCISDANYDSKLAQWTEKTNYIGSTPAKPKPNTLKPVCGPNSTPVLAVHQQSGRYDTGGGTCGGN</sequence>
<evidence type="ECO:0008006" key="4">
    <source>
        <dbReference type="Google" id="ProtNLM"/>
    </source>
</evidence>
<dbReference type="EMBL" id="MTBD01000037">
    <property type="protein sequence ID" value="PRP68817.1"/>
    <property type="molecule type" value="Genomic_DNA"/>
</dbReference>
<evidence type="ECO:0000313" key="3">
    <source>
        <dbReference type="Proteomes" id="UP000239469"/>
    </source>
</evidence>
<evidence type="ECO:0000256" key="1">
    <source>
        <dbReference type="SAM" id="SignalP"/>
    </source>
</evidence>
<dbReference type="AlphaFoldDB" id="A0A2S9WZC1"/>
<accession>A0A2S9WZC1</accession>
<feature type="chain" id="PRO_5015654089" description="Secreted protein" evidence="1">
    <location>
        <begin position="19"/>
        <end position="113"/>
    </location>
</feature>
<protein>
    <recommendedName>
        <fullName evidence="4">Secreted protein</fullName>
    </recommendedName>
</protein>
<feature type="signal peptide" evidence="1">
    <location>
        <begin position="1"/>
        <end position="18"/>
    </location>
</feature>
<keyword evidence="1" id="KW-0732">Signal</keyword>
<name>A0A2S9WZC1_9NEIS</name>
<organism evidence="2 3">
    <name type="scientific">Chromobacterium amazonense</name>
    <dbReference type="NCBI Taxonomy" id="1382803"/>
    <lineage>
        <taxon>Bacteria</taxon>
        <taxon>Pseudomonadati</taxon>
        <taxon>Pseudomonadota</taxon>
        <taxon>Betaproteobacteria</taxon>
        <taxon>Neisseriales</taxon>
        <taxon>Chromobacteriaceae</taxon>
        <taxon>Chromobacterium</taxon>
    </lineage>
</organism>
<reference evidence="2 3" key="1">
    <citation type="submission" date="2017-01" db="EMBL/GenBank/DDBJ databases">
        <title>New insights into the genetic diversity of Chromobacterium isolated from tropical freshwater lake.</title>
        <authorList>
            <person name="Santos A.B."/>
            <person name="Nascimento A.M."/>
            <person name="Da Silva P.C."/>
        </authorList>
    </citation>
    <scope>NUCLEOTIDE SEQUENCE [LARGE SCALE GENOMIC DNA]</scope>
    <source>
        <strain evidence="2 3">56AF</strain>
    </source>
</reference>
<evidence type="ECO:0000313" key="2">
    <source>
        <dbReference type="EMBL" id="PRP68817.1"/>
    </source>
</evidence>
<gene>
    <name evidence="2" type="ORF">BUE93_20435</name>
</gene>
<proteinExistence type="predicted"/>
<comment type="caution">
    <text evidence="2">The sequence shown here is derived from an EMBL/GenBank/DDBJ whole genome shotgun (WGS) entry which is preliminary data.</text>
</comment>
<dbReference type="Proteomes" id="UP000239469">
    <property type="component" value="Unassembled WGS sequence"/>
</dbReference>